<gene>
    <name evidence="4" type="ORF">ACFQDO_16000</name>
</gene>
<feature type="transmembrane region" description="Helical" evidence="1">
    <location>
        <begin position="220"/>
        <end position="242"/>
    </location>
</feature>
<keyword evidence="1" id="KW-0812">Transmembrane</keyword>
<dbReference type="SUPFAM" id="SSF55073">
    <property type="entry name" value="Nucleotide cyclase"/>
    <property type="match status" value="1"/>
</dbReference>
<dbReference type="InterPro" id="IPR000160">
    <property type="entry name" value="GGDEF_dom"/>
</dbReference>
<feature type="transmembrane region" description="Helical" evidence="1">
    <location>
        <begin position="196"/>
        <end position="214"/>
    </location>
</feature>
<evidence type="ECO:0000313" key="4">
    <source>
        <dbReference type="EMBL" id="MFC6008639.1"/>
    </source>
</evidence>
<keyword evidence="5" id="KW-1185">Reference proteome</keyword>
<dbReference type="Pfam" id="PF00990">
    <property type="entry name" value="GGDEF"/>
    <property type="match status" value="1"/>
</dbReference>
<dbReference type="PANTHER" id="PTHR44757">
    <property type="entry name" value="DIGUANYLATE CYCLASE DGCP"/>
    <property type="match status" value="1"/>
</dbReference>
<comment type="caution">
    <text evidence="4">The sequence shown here is derived from an EMBL/GenBank/DDBJ whole genome shotgun (WGS) entry which is preliminary data.</text>
</comment>
<dbReference type="InterPro" id="IPR035919">
    <property type="entry name" value="EAL_sf"/>
</dbReference>
<reference evidence="5" key="1">
    <citation type="journal article" date="2019" name="Int. J. Syst. Evol. Microbiol.">
        <title>The Global Catalogue of Microorganisms (GCM) 10K type strain sequencing project: providing services to taxonomists for standard genome sequencing and annotation.</title>
        <authorList>
            <consortium name="The Broad Institute Genomics Platform"/>
            <consortium name="The Broad Institute Genome Sequencing Center for Infectious Disease"/>
            <person name="Wu L."/>
            <person name="Ma J."/>
        </authorList>
    </citation>
    <scope>NUCLEOTIDE SEQUENCE [LARGE SCALE GENOMIC DNA]</scope>
    <source>
        <strain evidence="5">KACC 14249</strain>
    </source>
</reference>
<evidence type="ECO:0000259" key="2">
    <source>
        <dbReference type="PROSITE" id="PS50883"/>
    </source>
</evidence>
<evidence type="ECO:0000256" key="1">
    <source>
        <dbReference type="SAM" id="Phobius"/>
    </source>
</evidence>
<feature type="transmembrane region" description="Helical" evidence="1">
    <location>
        <begin position="92"/>
        <end position="118"/>
    </location>
</feature>
<feature type="domain" description="GGDEF" evidence="3">
    <location>
        <begin position="352"/>
        <end position="486"/>
    </location>
</feature>
<evidence type="ECO:0000313" key="5">
    <source>
        <dbReference type="Proteomes" id="UP001596189"/>
    </source>
</evidence>
<dbReference type="EMBL" id="JBHSRD010000006">
    <property type="protein sequence ID" value="MFC6008639.1"/>
    <property type="molecule type" value="Genomic_DNA"/>
</dbReference>
<dbReference type="InterPro" id="IPR052155">
    <property type="entry name" value="Biofilm_reg_signaling"/>
</dbReference>
<dbReference type="InterPro" id="IPR001633">
    <property type="entry name" value="EAL_dom"/>
</dbReference>
<sequence length="768" mass="82272">MSEAVADGARPSARAWIRAHVVLVSACVVVWLLPLPSELRAAAMLLTGLSTCLAMVIGPRLHRPDDMVTWRRLLLVCVLFAIGPALRTNPDAGGIAVALPDFVLLPGYLLLLATMMRVLRLRGARDADAVLDVAVITGGATLLSISYLIAPTVEQDRLPQWISVMTAVYPVLDVVVLALLVTLSFTAGDRVPSLQLIRASAICLLIGDLGYEVLARRGLLAGPALLDVPFLVSFGLLGVAALHPSMVRLTAGRQQQVQAWSWQRLLVLVPALLVPSLLILPDANLPLAVRWVQAVGTAALMGAILVRAGRAVGQQTRSRQVFEQMATHDALTGLANRGAVSDRLDEQLDLGRAVNVLFLDLDGFKLVNDSWGHAIGDELLQQVAERMRGVLPGQVLVSRAGGDEFILVLPVRRQDPDGLVFAENVIAELSQPYLLSVGEATITCSIGIASSSALVKRGASDLIRDADTAMYRAKDAGRNRAVVYEPSMGALVRGRVELDRALRQAMGRGELDVAYQPIVDLVTGHLLGFEALARWNRPDEGPSTPDVFIAAAEENGLILPIGDFILGRALDELLTWRSTSPREISVNVNVSGRQLQDPQFTGRVLAALAHRDLPACSLRLEVTESTLVGDDAVAVQSLRDLERAGVRVSVDDFGTGYSSLSYVSKLQVHEVKIDRSFVAGLTTRPEDHAIVRATAAMAQALGLDVVAEGIETREQSQSLVELGITRGQGWWLGRPLPASGAAELVGQLWTPAVNVAMGLPPAPRPSSD</sequence>
<dbReference type="InterPro" id="IPR043128">
    <property type="entry name" value="Rev_trsase/Diguanyl_cyclase"/>
</dbReference>
<feature type="transmembrane region" description="Helical" evidence="1">
    <location>
        <begin position="262"/>
        <end position="279"/>
    </location>
</feature>
<dbReference type="CDD" id="cd01948">
    <property type="entry name" value="EAL"/>
    <property type="match status" value="1"/>
</dbReference>
<accession>A0ABW1JH10</accession>
<evidence type="ECO:0000259" key="3">
    <source>
        <dbReference type="PROSITE" id="PS50887"/>
    </source>
</evidence>
<dbReference type="InterPro" id="IPR029787">
    <property type="entry name" value="Nucleotide_cyclase"/>
</dbReference>
<feature type="transmembrane region" description="Helical" evidence="1">
    <location>
        <begin position="130"/>
        <end position="149"/>
    </location>
</feature>
<dbReference type="NCBIfam" id="TIGR00254">
    <property type="entry name" value="GGDEF"/>
    <property type="match status" value="1"/>
</dbReference>
<dbReference type="PANTHER" id="PTHR44757:SF2">
    <property type="entry name" value="BIOFILM ARCHITECTURE MAINTENANCE PROTEIN MBAA"/>
    <property type="match status" value="1"/>
</dbReference>
<dbReference type="RefSeq" id="WP_345714591.1">
    <property type="nucleotide sequence ID" value="NZ_BAABFP010000002.1"/>
</dbReference>
<dbReference type="CDD" id="cd01949">
    <property type="entry name" value="GGDEF"/>
    <property type="match status" value="1"/>
</dbReference>
<keyword evidence="1" id="KW-1133">Transmembrane helix</keyword>
<dbReference type="PROSITE" id="PS50883">
    <property type="entry name" value="EAL"/>
    <property type="match status" value="1"/>
</dbReference>
<feature type="transmembrane region" description="Helical" evidence="1">
    <location>
        <begin position="39"/>
        <end position="57"/>
    </location>
</feature>
<proteinExistence type="predicted"/>
<dbReference type="Pfam" id="PF00563">
    <property type="entry name" value="EAL"/>
    <property type="match status" value="1"/>
</dbReference>
<name>A0ABW1JH10_9ACTN</name>
<dbReference type="PROSITE" id="PS50887">
    <property type="entry name" value="GGDEF"/>
    <property type="match status" value="1"/>
</dbReference>
<feature type="transmembrane region" description="Helical" evidence="1">
    <location>
        <begin position="15"/>
        <end position="33"/>
    </location>
</feature>
<feature type="transmembrane region" description="Helical" evidence="1">
    <location>
        <begin position="69"/>
        <end position="86"/>
    </location>
</feature>
<feature type="domain" description="EAL" evidence="2">
    <location>
        <begin position="495"/>
        <end position="749"/>
    </location>
</feature>
<dbReference type="Proteomes" id="UP001596189">
    <property type="component" value="Unassembled WGS sequence"/>
</dbReference>
<feature type="transmembrane region" description="Helical" evidence="1">
    <location>
        <begin position="161"/>
        <end position="184"/>
    </location>
</feature>
<dbReference type="SUPFAM" id="SSF141868">
    <property type="entry name" value="EAL domain-like"/>
    <property type="match status" value="1"/>
</dbReference>
<keyword evidence="1" id="KW-0472">Membrane</keyword>
<protein>
    <submittedName>
        <fullName evidence="4">Bifunctional diguanylate cyclase/phosphodiesterase</fullName>
    </submittedName>
</protein>
<organism evidence="4 5">
    <name type="scientific">Angustibacter luteus</name>
    <dbReference type="NCBI Taxonomy" id="658456"/>
    <lineage>
        <taxon>Bacteria</taxon>
        <taxon>Bacillati</taxon>
        <taxon>Actinomycetota</taxon>
        <taxon>Actinomycetes</taxon>
        <taxon>Kineosporiales</taxon>
        <taxon>Kineosporiaceae</taxon>
    </lineage>
</organism>
<dbReference type="Gene3D" id="3.20.20.450">
    <property type="entry name" value="EAL domain"/>
    <property type="match status" value="1"/>
</dbReference>
<dbReference type="Gene3D" id="3.30.70.270">
    <property type="match status" value="1"/>
</dbReference>
<dbReference type="SMART" id="SM00052">
    <property type="entry name" value="EAL"/>
    <property type="match status" value="1"/>
</dbReference>
<dbReference type="SMART" id="SM00267">
    <property type="entry name" value="GGDEF"/>
    <property type="match status" value="1"/>
</dbReference>